<dbReference type="GO" id="GO:0004089">
    <property type="term" value="F:carbonate dehydratase activity"/>
    <property type="evidence" value="ECO:0007669"/>
    <property type="project" value="UniProtKB-UniRule"/>
</dbReference>
<evidence type="ECO:0000256" key="4">
    <source>
        <dbReference type="ARBA" id="ARBA00022833"/>
    </source>
</evidence>
<dbReference type="Gene3D" id="3.10.200.10">
    <property type="entry name" value="Alpha carbonic anhydrase"/>
    <property type="match status" value="1"/>
</dbReference>
<dbReference type="InterPro" id="IPR018338">
    <property type="entry name" value="Carbonic_anhydrase_a-class_CS"/>
</dbReference>
<dbReference type="CDD" id="cd03124">
    <property type="entry name" value="alpha_CA_prokaryotic_like"/>
    <property type="match status" value="1"/>
</dbReference>
<evidence type="ECO:0000256" key="5">
    <source>
        <dbReference type="ARBA" id="ARBA00023239"/>
    </source>
</evidence>
<evidence type="ECO:0000256" key="2">
    <source>
        <dbReference type="ARBA" id="ARBA00012925"/>
    </source>
</evidence>
<gene>
    <name evidence="8" type="ORF">U9M48_038593</name>
</gene>
<evidence type="ECO:0000256" key="6">
    <source>
        <dbReference type="RuleBase" id="RU367011"/>
    </source>
</evidence>
<dbReference type="PROSITE" id="PS51144">
    <property type="entry name" value="ALPHA_CA_2"/>
    <property type="match status" value="1"/>
</dbReference>
<dbReference type="SUPFAM" id="SSF51069">
    <property type="entry name" value="Carbonic anhydrase"/>
    <property type="match status" value="1"/>
</dbReference>
<keyword evidence="4 6" id="KW-0862">Zinc</keyword>
<dbReference type="SMART" id="SM01057">
    <property type="entry name" value="Carb_anhydrase"/>
    <property type="match status" value="1"/>
</dbReference>
<keyword evidence="9" id="KW-1185">Reference proteome</keyword>
<organism evidence="8 9">
    <name type="scientific">Paspalum notatum var. saurae</name>
    <dbReference type="NCBI Taxonomy" id="547442"/>
    <lineage>
        <taxon>Eukaryota</taxon>
        <taxon>Viridiplantae</taxon>
        <taxon>Streptophyta</taxon>
        <taxon>Embryophyta</taxon>
        <taxon>Tracheophyta</taxon>
        <taxon>Spermatophyta</taxon>
        <taxon>Magnoliopsida</taxon>
        <taxon>Liliopsida</taxon>
        <taxon>Poales</taxon>
        <taxon>Poaceae</taxon>
        <taxon>PACMAD clade</taxon>
        <taxon>Panicoideae</taxon>
        <taxon>Andropogonodae</taxon>
        <taxon>Paspaleae</taxon>
        <taxon>Paspalinae</taxon>
        <taxon>Paspalum</taxon>
    </lineage>
</organism>
<dbReference type="PANTHER" id="PTHR18952">
    <property type="entry name" value="CARBONIC ANHYDRASE"/>
    <property type="match status" value="1"/>
</dbReference>
<dbReference type="InterPro" id="IPR041891">
    <property type="entry name" value="Alpha_CA_prokaryot-like"/>
</dbReference>
<name>A0AAQ3ULY1_PASNO</name>
<accession>A0AAQ3ULY1</accession>
<keyword evidence="3 6" id="KW-0479">Metal-binding</keyword>
<dbReference type="PANTHER" id="PTHR18952:SF253">
    <property type="entry name" value="OS08G0470200 PROTEIN"/>
    <property type="match status" value="1"/>
</dbReference>
<dbReference type="EMBL" id="CP144753">
    <property type="protein sequence ID" value="WVZ92540.1"/>
    <property type="molecule type" value="Genomic_DNA"/>
</dbReference>
<comment type="function">
    <text evidence="6">Reversible hydration of carbon dioxide.</text>
</comment>
<comment type="similarity">
    <text evidence="6">Belongs to the alpha-carbonic anhydrase family.</text>
</comment>
<dbReference type="Pfam" id="PF00194">
    <property type="entry name" value="Carb_anhydrase"/>
    <property type="match status" value="1"/>
</dbReference>
<dbReference type="InterPro" id="IPR001148">
    <property type="entry name" value="CA_dom"/>
</dbReference>
<protein>
    <recommendedName>
        <fullName evidence="2 6">Carbonic anhydrase</fullName>
        <ecNumber evidence="2 6">4.2.1.1</ecNumber>
    </recommendedName>
</protein>
<feature type="domain" description="Alpha-carbonic anhydrase" evidence="7">
    <location>
        <begin position="37"/>
        <end position="273"/>
    </location>
</feature>
<keyword evidence="6" id="KW-0732">Signal</keyword>
<feature type="signal peptide" evidence="6">
    <location>
        <begin position="1"/>
        <end position="33"/>
    </location>
</feature>
<evidence type="ECO:0000313" key="8">
    <source>
        <dbReference type="EMBL" id="WVZ92540.1"/>
    </source>
</evidence>
<dbReference type="InterPro" id="IPR023561">
    <property type="entry name" value="Carbonic_anhydrase_a-class"/>
</dbReference>
<evidence type="ECO:0000313" key="9">
    <source>
        <dbReference type="Proteomes" id="UP001341281"/>
    </source>
</evidence>
<comment type="cofactor">
    <cofactor evidence="1 6">
        <name>Zn(2+)</name>
        <dbReference type="ChEBI" id="CHEBI:29105"/>
    </cofactor>
</comment>
<dbReference type="EC" id="4.2.1.1" evidence="2 6"/>
<dbReference type="InterPro" id="IPR036398">
    <property type="entry name" value="CA_dom_sf"/>
</dbReference>
<dbReference type="Proteomes" id="UP001341281">
    <property type="component" value="Chromosome 09"/>
</dbReference>
<sequence length="279" mass="30668">MDRARHLVGRAAGAALLAAALLLSAAVPPGARAAEHDDFTYAPGAPNGPENWGTFKPEEWGKCSAGKMQSPIDLSDGRAKPVLSLGYLDYSYRPAQATILNSGHDIKVRFMGDAGSLTINGTVYHLRELHWHTPSEHTVNGRRYDMELHLVHQTPANKTAVVGVLYEVSLVPDPFLEKLKPFIERVSSTRDQEQPIGLVDPNGAACIGCVYYRYMGSLTTPPCTEGVVWTVCDKVRPVQKSQIELLQRAVDAVNRMNARPLQPLNNRDISVFRPPFKVC</sequence>
<comment type="catalytic activity">
    <reaction evidence="6">
        <text>hydrogencarbonate + H(+) = CO2 + H2O</text>
        <dbReference type="Rhea" id="RHEA:10748"/>
        <dbReference type="ChEBI" id="CHEBI:15377"/>
        <dbReference type="ChEBI" id="CHEBI:15378"/>
        <dbReference type="ChEBI" id="CHEBI:16526"/>
        <dbReference type="ChEBI" id="CHEBI:17544"/>
        <dbReference type="EC" id="4.2.1.1"/>
    </reaction>
</comment>
<dbReference type="GO" id="GO:0008270">
    <property type="term" value="F:zinc ion binding"/>
    <property type="evidence" value="ECO:0007669"/>
    <property type="project" value="UniProtKB-UniRule"/>
</dbReference>
<dbReference type="AlphaFoldDB" id="A0AAQ3ULY1"/>
<dbReference type="PROSITE" id="PS00162">
    <property type="entry name" value="ALPHA_CA_1"/>
    <property type="match status" value="1"/>
</dbReference>
<dbReference type="GO" id="GO:0006730">
    <property type="term" value="P:one-carbon metabolic process"/>
    <property type="evidence" value="ECO:0007669"/>
    <property type="project" value="TreeGrafter"/>
</dbReference>
<reference evidence="8 9" key="1">
    <citation type="submission" date="2024-02" db="EMBL/GenBank/DDBJ databases">
        <title>High-quality chromosome-scale genome assembly of Pensacola bahiagrass (Paspalum notatum Flugge var. saurae).</title>
        <authorList>
            <person name="Vega J.M."/>
            <person name="Podio M."/>
            <person name="Orjuela J."/>
            <person name="Siena L.A."/>
            <person name="Pessino S.C."/>
            <person name="Combes M.C."/>
            <person name="Mariac C."/>
            <person name="Albertini E."/>
            <person name="Pupilli F."/>
            <person name="Ortiz J.P.A."/>
            <person name="Leblanc O."/>
        </authorList>
    </citation>
    <scope>NUCLEOTIDE SEQUENCE [LARGE SCALE GENOMIC DNA]</scope>
    <source>
        <strain evidence="8">R1</strain>
        <tissue evidence="8">Leaf</tissue>
    </source>
</reference>
<evidence type="ECO:0000256" key="3">
    <source>
        <dbReference type="ARBA" id="ARBA00022723"/>
    </source>
</evidence>
<evidence type="ECO:0000259" key="7">
    <source>
        <dbReference type="PROSITE" id="PS51144"/>
    </source>
</evidence>
<keyword evidence="5 6" id="KW-0456">Lyase</keyword>
<feature type="chain" id="PRO_5042670698" description="Carbonic anhydrase" evidence="6">
    <location>
        <begin position="34"/>
        <end position="279"/>
    </location>
</feature>
<evidence type="ECO:0000256" key="1">
    <source>
        <dbReference type="ARBA" id="ARBA00001947"/>
    </source>
</evidence>
<proteinExistence type="inferred from homology"/>